<dbReference type="Proteomes" id="UP000429555">
    <property type="component" value="Unassembled WGS sequence"/>
</dbReference>
<organism evidence="1 2">
    <name type="scientific">Pseudomonas xionganensis</name>
    <dbReference type="NCBI Taxonomy" id="2654845"/>
    <lineage>
        <taxon>Bacteria</taxon>
        <taxon>Pseudomonadati</taxon>
        <taxon>Pseudomonadota</taxon>
        <taxon>Gammaproteobacteria</taxon>
        <taxon>Pseudomonadales</taxon>
        <taxon>Pseudomonadaceae</taxon>
        <taxon>Pseudomonas</taxon>
    </lineage>
</organism>
<sequence length="107" mass="12273">MQLNRLEAFALEKLWHAPQREQLVASQPDLQVLERVQTRAGFYSIIQLPEHLAALQPVNELEWPFRLKRLRAKGYFVCWAESASTLCLEAVISKGECPPELVPELFA</sequence>
<evidence type="ECO:0000313" key="1">
    <source>
        <dbReference type="EMBL" id="MVW74934.1"/>
    </source>
</evidence>
<accession>A0A6I4KS27</accession>
<reference evidence="1 2" key="1">
    <citation type="submission" date="2019-11" db="EMBL/GenBank/DDBJ databases">
        <title>Pseudomonas flavidum sp. nov., isolated from Baiyang Lake.</title>
        <authorList>
            <person name="Zhao Y."/>
        </authorList>
    </citation>
    <scope>NUCLEOTIDE SEQUENCE [LARGE SCALE GENOMIC DNA]</scope>
    <source>
        <strain evidence="2">R-22-3 w-18</strain>
    </source>
</reference>
<dbReference type="RefSeq" id="WP_160343860.1">
    <property type="nucleotide sequence ID" value="NZ_WKJZ01000001.1"/>
</dbReference>
<dbReference type="AlphaFoldDB" id="A0A6I4KS27"/>
<evidence type="ECO:0000313" key="2">
    <source>
        <dbReference type="Proteomes" id="UP000429555"/>
    </source>
</evidence>
<comment type="caution">
    <text evidence="1">The sequence shown here is derived from an EMBL/GenBank/DDBJ whole genome shotgun (WGS) entry which is preliminary data.</text>
</comment>
<gene>
    <name evidence="1" type="ORF">GJV18_06355</name>
</gene>
<protein>
    <submittedName>
        <fullName evidence="1">Uncharacterized protein</fullName>
    </submittedName>
</protein>
<name>A0A6I4KS27_9PSED</name>
<proteinExistence type="predicted"/>
<dbReference type="EMBL" id="WKJZ01000001">
    <property type="protein sequence ID" value="MVW74934.1"/>
    <property type="molecule type" value="Genomic_DNA"/>
</dbReference>
<keyword evidence="2" id="KW-1185">Reference proteome</keyword>